<dbReference type="Proteomes" id="UP001281656">
    <property type="component" value="Unassembled WGS sequence"/>
</dbReference>
<evidence type="ECO:0008006" key="3">
    <source>
        <dbReference type="Google" id="ProtNLM"/>
    </source>
</evidence>
<evidence type="ECO:0000313" key="2">
    <source>
        <dbReference type="Proteomes" id="UP001281656"/>
    </source>
</evidence>
<organism evidence="1 2">
    <name type="scientific">Clostridium tanneri</name>
    <dbReference type="NCBI Taxonomy" id="3037988"/>
    <lineage>
        <taxon>Bacteria</taxon>
        <taxon>Bacillati</taxon>
        <taxon>Bacillota</taxon>
        <taxon>Clostridia</taxon>
        <taxon>Eubacteriales</taxon>
        <taxon>Clostridiaceae</taxon>
        <taxon>Clostridium</taxon>
    </lineage>
</organism>
<accession>A0ABU4JY07</accession>
<dbReference type="EMBL" id="JARUJP010000038">
    <property type="protein sequence ID" value="MDW8803044.1"/>
    <property type="molecule type" value="Genomic_DNA"/>
</dbReference>
<sequence>MEVVIIYNKDKIRELLINSVHGAKEVNEFFNINLSNEELLKILIEIASDDYSNDARMEACYWISNFDIELLKMIESDLLKIQEDELDSIACHILIALGKIKSKEGLKYLIEDRIQSNLYWEAQALKYHLRDIIKL</sequence>
<keyword evidence="2" id="KW-1185">Reference proteome</keyword>
<name>A0ABU4JY07_9CLOT</name>
<evidence type="ECO:0000313" key="1">
    <source>
        <dbReference type="EMBL" id="MDW8803044.1"/>
    </source>
</evidence>
<proteinExistence type="predicted"/>
<protein>
    <recommendedName>
        <fullName evidence="3">Immunity protein 30 domain-containing protein</fullName>
    </recommendedName>
</protein>
<gene>
    <name evidence="1" type="ORF">P8V03_18055</name>
</gene>
<dbReference type="RefSeq" id="WP_261671691.1">
    <property type="nucleotide sequence ID" value="NZ_JARUJP010000038.1"/>
</dbReference>
<reference evidence="1 2" key="1">
    <citation type="submission" date="2023-04" db="EMBL/GenBank/DDBJ databases">
        <title>Clostridium tannerae sp. nov., isolated from the fecal material of an alpaca.</title>
        <authorList>
            <person name="Miller S."/>
            <person name="Hendry M."/>
            <person name="King J."/>
            <person name="Sankaranarayanan K."/>
            <person name="Lawson P.A."/>
        </authorList>
    </citation>
    <scope>NUCLEOTIDE SEQUENCE [LARGE SCALE GENOMIC DNA]</scope>
    <source>
        <strain evidence="1 2">A1-XYC3</strain>
    </source>
</reference>
<comment type="caution">
    <text evidence="1">The sequence shown here is derived from an EMBL/GenBank/DDBJ whole genome shotgun (WGS) entry which is preliminary data.</text>
</comment>